<sequence length="200" mass="21933">MTFQQELSSFKIPRVLDVADPPVIGSPAPADSKLALAGRDGRPTIIVFLRHCGCPFAEKAYLDLCNLPSIRNGTINGIVISHSSPESTGKWLRAVRESGRLQYSDISRSVTVINDEGREIYAKWGLGLTSTMHMMDPRSMYAIFALGLGEGIWNRPVESGNRWQMGGAFAVDASGMLRWMHIPGYVSDLGDLHEAEEAVL</sequence>
<evidence type="ECO:0008006" key="3">
    <source>
        <dbReference type="Google" id="ProtNLM"/>
    </source>
</evidence>
<gene>
    <name evidence="1" type="ORF">MPDQ_007982</name>
</gene>
<keyword evidence="2" id="KW-1185">Reference proteome</keyword>
<evidence type="ECO:0000313" key="1">
    <source>
        <dbReference type="EMBL" id="TQB70888.1"/>
    </source>
</evidence>
<evidence type="ECO:0000313" key="2">
    <source>
        <dbReference type="Proteomes" id="UP000319663"/>
    </source>
</evidence>
<dbReference type="InterPro" id="IPR036249">
    <property type="entry name" value="Thioredoxin-like_sf"/>
</dbReference>
<proteinExistence type="predicted"/>
<name>A0A507QUE9_MONPU</name>
<dbReference type="PANTHER" id="PTHR42336">
    <property type="entry name" value="THIOREDOXIN DOMAIN-CONTAINING PROTEIN-RELATED"/>
    <property type="match status" value="1"/>
</dbReference>
<dbReference type="EMBL" id="VIFY01000092">
    <property type="protein sequence ID" value="TQB70888.1"/>
    <property type="molecule type" value="Genomic_DNA"/>
</dbReference>
<protein>
    <recommendedName>
        <fullName evidence="3">Thioredoxin domain-containing protein</fullName>
    </recommendedName>
</protein>
<dbReference type="SUPFAM" id="SSF52833">
    <property type="entry name" value="Thioredoxin-like"/>
    <property type="match status" value="1"/>
</dbReference>
<reference evidence="1 2" key="1">
    <citation type="submission" date="2019-06" db="EMBL/GenBank/DDBJ databases">
        <title>Wine fermentation using esterase from Monascus purpureus.</title>
        <authorList>
            <person name="Geng C."/>
            <person name="Zhang Y."/>
        </authorList>
    </citation>
    <scope>NUCLEOTIDE SEQUENCE [LARGE SCALE GENOMIC DNA]</scope>
    <source>
        <strain evidence="1">HQ1</strain>
    </source>
</reference>
<dbReference type="Gene3D" id="3.40.30.10">
    <property type="entry name" value="Glutaredoxin"/>
    <property type="match status" value="1"/>
</dbReference>
<dbReference type="Proteomes" id="UP000319663">
    <property type="component" value="Unassembled WGS sequence"/>
</dbReference>
<organism evidence="1 2">
    <name type="scientific">Monascus purpureus</name>
    <name type="common">Red mold</name>
    <name type="synonym">Monascus anka</name>
    <dbReference type="NCBI Taxonomy" id="5098"/>
    <lineage>
        <taxon>Eukaryota</taxon>
        <taxon>Fungi</taxon>
        <taxon>Dikarya</taxon>
        <taxon>Ascomycota</taxon>
        <taxon>Pezizomycotina</taxon>
        <taxon>Eurotiomycetes</taxon>
        <taxon>Eurotiomycetidae</taxon>
        <taxon>Eurotiales</taxon>
        <taxon>Aspergillaceae</taxon>
        <taxon>Monascus</taxon>
    </lineage>
</organism>
<dbReference type="Pfam" id="PF13911">
    <property type="entry name" value="AhpC-TSA_2"/>
    <property type="match status" value="1"/>
</dbReference>
<accession>A0A507QUE9</accession>
<dbReference type="AlphaFoldDB" id="A0A507QUE9"/>
<dbReference type="InterPro" id="IPR032801">
    <property type="entry name" value="PXL2A/B/C"/>
</dbReference>
<comment type="caution">
    <text evidence="1">The sequence shown here is derived from an EMBL/GenBank/DDBJ whole genome shotgun (WGS) entry which is preliminary data.</text>
</comment>
<dbReference type="PANTHER" id="PTHR42336:SF1">
    <property type="entry name" value="ALKYL HYDROPEROXIDE REDUCTASE SUBUNIT C_ THIOL SPECIFIC ANTIOXIDANT DOMAIN-CONTAINING PROTEIN"/>
    <property type="match status" value="1"/>
</dbReference>
<dbReference type="OrthoDB" id="40334at2759"/>